<name>A0A8R1E7E3_CAEJA</name>
<reference evidence="1" key="2">
    <citation type="submission" date="2022-06" db="UniProtKB">
        <authorList>
            <consortium name="EnsemblMetazoa"/>
        </authorList>
    </citation>
    <scope>IDENTIFICATION</scope>
    <source>
        <strain evidence="1">DF5081</strain>
    </source>
</reference>
<dbReference type="EnsemblMetazoa" id="CJA27771.1">
    <property type="protein sequence ID" value="CJA27771.1"/>
    <property type="gene ID" value="WBGene00183344"/>
</dbReference>
<protein>
    <submittedName>
        <fullName evidence="1">Uncharacterized protein</fullName>
    </submittedName>
</protein>
<keyword evidence="2" id="KW-1185">Reference proteome</keyword>
<evidence type="ECO:0000313" key="1">
    <source>
        <dbReference type="EnsemblMetazoa" id="CJA27771.1"/>
    </source>
</evidence>
<proteinExistence type="predicted"/>
<accession>A0A8R1E7E3</accession>
<sequence length="141" mass="15981">MEDDGLGEFDFSSPLQFALSRLNGTAYHPTDDEVLSQMMLDVAEGREQEQDPYSNFPKPSSLSRIAEDEQAVIPRTTNEIIDELVENYDNYPKLVQIMMQRGFLKKKQECRNGAAEPVTNEAIARRVPSKMVAGLRLRNCL</sequence>
<dbReference type="Proteomes" id="UP000005237">
    <property type="component" value="Unassembled WGS sequence"/>
</dbReference>
<dbReference type="AlphaFoldDB" id="A0A8R1E7E3"/>
<evidence type="ECO:0000313" key="2">
    <source>
        <dbReference type="Proteomes" id="UP000005237"/>
    </source>
</evidence>
<reference evidence="2" key="1">
    <citation type="submission" date="2010-08" db="EMBL/GenBank/DDBJ databases">
        <authorList>
            <consortium name="Caenorhabditis japonica Sequencing Consortium"/>
            <person name="Wilson R.K."/>
        </authorList>
    </citation>
    <scope>NUCLEOTIDE SEQUENCE [LARGE SCALE GENOMIC DNA]</scope>
    <source>
        <strain evidence="2">DF5081</strain>
    </source>
</reference>
<organism evidence="1 2">
    <name type="scientific">Caenorhabditis japonica</name>
    <dbReference type="NCBI Taxonomy" id="281687"/>
    <lineage>
        <taxon>Eukaryota</taxon>
        <taxon>Metazoa</taxon>
        <taxon>Ecdysozoa</taxon>
        <taxon>Nematoda</taxon>
        <taxon>Chromadorea</taxon>
        <taxon>Rhabditida</taxon>
        <taxon>Rhabditina</taxon>
        <taxon>Rhabditomorpha</taxon>
        <taxon>Rhabditoidea</taxon>
        <taxon>Rhabditidae</taxon>
        <taxon>Peloderinae</taxon>
        <taxon>Caenorhabditis</taxon>
    </lineage>
</organism>